<evidence type="ECO:0000313" key="3">
    <source>
        <dbReference type="Proteomes" id="UP000245263"/>
    </source>
</evidence>
<proteinExistence type="predicted"/>
<dbReference type="SUPFAM" id="SSF63829">
    <property type="entry name" value="Calcium-dependent phosphotriesterase"/>
    <property type="match status" value="1"/>
</dbReference>
<dbReference type="Pfam" id="PF08450">
    <property type="entry name" value="SGL"/>
    <property type="match status" value="1"/>
</dbReference>
<name>A0ABM7UKU0_9LEPT</name>
<protein>
    <recommendedName>
        <fullName evidence="1">SMP-30/Gluconolactonase/LRE-like region domain-containing protein</fullName>
    </recommendedName>
</protein>
<dbReference type="InterPro" id="IPR013658">
    <property type="entry name" value="SGL"/>
</dbReference>
<organism evidence="2 3">
    <name type="scientific">Leptospira kobayashii</name>
    <dbReference type="NCBI Taxonomy" id="1917830"/>
    <lineage>
        <taxon>Bacteria</taxon>
        <taxon>Pseudomonadati</taxon>
        <taxon>Spirochaetota</taxon>
        <taxon>Spirochaetia</taxon>
        <taxon>Leptospirales</taxon>
        <taxon>Leptospiraceae</taxon>
        <taxon>Leptospira</taxon>
    </lineage>
</organism>
<sequence length="435" mass="47647">MKKTSIILTVICLSGLTIWVTSAPPSYYEPTGPRFMEKIPEELTKADIGDVISSDVISLVREIPGHDEILPLKGSDKILVSARDEWIWLVDLKTEKAEKLAKSPVSPTGAHIVPGKDDQVYFCMARLDYNSYEKGPGLYSLDLGTKKFSEVVTRVPLTGIMREDGLEIPNSVGNDRVIVYPEPFKETKVTDLTGDGSRQLQFCNDLAVSKDGRHVYITEPFSNPKASSGLGAFAEGITLARNGRVWRYDTISKSIGLVVENIIFADGILIEYDKQGTEVSLLISETVNFRIGRAHLSGPTSGSYDVLWDNLPGLPDGLDRDSSGRIWVALIKDRTGLMTWMHANPWIKPAILRIPAKWLPKSKGTGFFALSPDASKVIAFSHHNGSKVLDISVVVPGGNKLFLPSFYKDNTGIHYLPIDSVISKSNVANTGAGSK</sequence>
<evidence type="ECO:0000259" key="1">
    <source>
        <dbReference type="Pfam" id="PF08450"/>
    </source>
</evidence>
<feature type="domain" description="SMP-30/Gluconolactonase/LRE-like region" evidence="1">
    <location>
        <begin position="187"/>
        <end position="332"/>
    </location>
</feature>
<accession>A0ABM7UKU0</accession>
<reference evidence="2 3" key="1">
    <citation type="submission" date="2021-08" db="EMBL/GenBank/DDBJ databases">
        <title>Complete genome sequence of Leptospira kobayashii strain E30.</title>
        <authorList>
            <person name="Nakao R."/>
            <person name="Nakamura S."/>
            <person name="Masuzawa T."/>
            <person name="Koizumi N."/>
        </authorList>
    </citation>
    <scope>NUCLEOTIDE SEQUENCE [LARGE SCALE GENOMIC DNA]</scope>
    <source>
        <strain evidence="2 3">E30</strain>
    </source>
</reference>
<keyword evidence="3" id="KW-1185">Reference proteome</keyword>
<dbReference type="Proteomes" id="UP000245263">
    <property type="component" value="Chromosome 1"/>
</dbReference>
<dbReference type="PANTHER" id="PTHR10426">
    <property type="entry name" value="STRICTOSIDINE SYNTHASE-RELATED"/>
    <property type="match status" value="1"/>
</dbReference>
<dbReference type="InterPro" id="IPR011042">
    <property type="entry name" value="6-blade_b-propeller_TolB-like"/>
</dbReference>
<dbReference type="PANTHER" id="PTHR10426:SF88">
    <property type="entry name" value="ADIPOCYTE PLASMA MEMBRANE-ASSOCIATED PROTEIN HEMOMUCIN-RELATED"/>
    <property type="match status" value="1"/>
</dbReference>
<dbReference type="EMBL" id="AP025028">
    <property type="protein sequence ID" value="BDA79528.1"/>
    <property type="molecule type" value="Genomic_DNA"/>
</dbReference>
<evidence type="ECO:0000313" key="2">
    <source>
        <dbReference type="EMBL" id="BDA79528.1"/>
    </source>
</evidence>
<dbReference type="Gene3D" id="2.120.10.30">
    <property type="entry name" value="TolB, C-terminal domain"/>
    <property type="match status" value="1"/>
</dbReference>
<gene>
    <name evidence="2" type="ORF">LPTSP3_g24580</name>
</gene>
<dbReference type="RefSeq" id="WP_109019077.1">
    <property type="nucleotide sequence ID" value="NZ_AP025028.1"/>
</dbReference>